<evidence type="ECO:0008006" key="3">
    <source>
        <dbReference type="Google" id="ProtNLM"/>
    </source>
</evidence>
<reference evidence="1 2" key="1">
    <citation type="submission" date="2015-03" db="EMBL/GenBank/DDBJ databases">
        <title>Draft Genome Sequence of Burkholderia andropogonis type strain ICMP2807, isolated from Sorghum bicolor.</title>
        <authorList>
            <person name="Lopes-Santos L."/>
            <person name="Castro D.B."/>
            <person name="Ottoboni L.M."/>
            <person name="Park D."/>
            <person name="Weirc B.S."/>
            <person name="Destefano S.A."/>
        </authorList>
    </citation>
    <scope>NUCLEOTIDE SEQUENCE [LARGE SCALE GENOMIC DNA]</scope>
    <source>
        <strain evidence="1 2">ICMP2807</strain>
    </source>
</reference>
<proteinExistence type="predicted"/>
<evidence type="ECO:0000313" key="2">
    <source>
        <dbReference type="Proteomes" id="UP000033618"/>
    </source>
</evidence>
<evidence type="ECO:0000313" key="1">
    <source>
        <dbReference type="EMBL" id="KKB64115.1"/>
    </source>
</evidence>
<name>A0A0F5K2G5_9BURK</name>
<dbReference type="InterPro" id="IPR014718">
    <property type="entry name" value="GH-type_carb-bd"/>
</dbReference>
<protein>
    <recommendedName>
        <fullName evidence="3">Aldose epimerase</fullName>
    </recommendedName>
</protein>
<dbReference type="SUPFAM" id="SSF74650">
    <property type="entry name" value="Galactose mutarotase-like"/>
    <property type="match status" value="1"/>
</dbReference>
<dbReference type="Pfam" id="PF01263">
    <property type="entry name" value="Aldose_epim"/>
    <property type="match status" value="1"/>
</dbReference>
<dbReference type="PATRIC" id="fig|28092.6.peg.1919"/>
<dbReference type="GO" id="GO:0030246">
    <property type="term" value="F:carbohydrate binding"/>
    <property type="evidence" value="ECO:0007669"/>
    <property type="project" value="InterPro"/>
</dbReference>
<dbReference type="Proteomes" id="UP000033618">
    <property type="component" value="Unassembled WGS sequence"/>
</dbReference>
<gene>
    <name evidence="1" type="ORF">WM40_08105</name>
</gene>
<dbReference type="AlphaFoldDB" id="A0A0F5K2G5"/>
<organism evidence="1 2">
    <name type="scientific">Robbsia andropogonis</name>
    <dbReference type="NCBI Taxonomy" id="28092"/>
    <lineage>
        <taxon>Bacteria</taxon>
        <taxon>Pseudomonadati</taxon>
        <taxon>Pseudomonadota</taxon>
        <taxon>Betaproteobacteria</taxon>
        <taxon>Burkholderiales</taxon>
        <taxon>Burkholderiaceae</taxon>
        <taxon>Robbsia</taxon>
    </lineage>
</organism>
<dbReference type="EMBL" id="LAQU01000006">
    <property type="protein sequence ID" value="KKB64115.1"/>
    <property type="molecule type" value="Genomic_DNA"/>
</dbReference>
<comment type="caution">
    <text evidence="1">The sequence shown here is derived from an EMBL/GenBank/DDBJ whole genome shotgun (WGS) entry which is preliminary data.</text>
</comment>
<accession>A0A0F5K2G5</accession>
<dbReference type="InterPro" id="IPR011013">
    <property type="entry name" value="Gal_mutarotase_sf_dom"/>
</dbReference>
<dbReference type="InterPro" id="IPR008183">
    <property type="entry name" value="Aldose_1/G6P_1-epimerase"/>
</dbReference>
<dbReference type="GO" id="GO:0005975">
    <property type="term" value="P:carbohydrate metabolic process"/>
    <property type="evidence" value="ECO:0007669"/>
    <property type="project" value="InterPro"/>
</dbReference>
<keyword evidence="2" id="KW-1185">Reference proteome</keyword>
<dbReference type="STRING" id="28092.WM40_08105"/>
<sequence>MQDAHGVAVFAPGAGGRLMRWAVDGQELLYWPSGVSPEELSDPAKVAKLRGGNPLLFPFIGRHRVGDHANQWRDPNDGVVRDLPQHGFARHTPFTHRVDDDGKGITMTLTPSMLSAADRQGYPYDFVFTARYRLDGDTLDVTLTTHNSGLVPLPYYAGHHFYFALPHEMRGESTLTLPTHDRARQAADGGITPLPDDTNTVDRQAAMMCYTPGDPAIQDVFHLLGDTARTRTAARLAMPTLRRAIVLDLDTVPRTETAPWYAITTWTESDQSDFYCVEPWLGLPNAIHHGAGLRQLAPGAHEVAHCRLQVTPL</sequence>
<dbReference type="GO" id="GO:0016853">
    <property type="term" value="F:isomerase activity"/>
    <property type="evidence" value="ECO:0007669"/>
    <property type="project" value="InterPro"/>
</dbReference>
<dbReference type="Gene3D" id="2.70.98.10">
    <property type="match status" value="1"/>
</dbReference>